<dbReference type="Gene3D" id="3.40.630.30">
    <property type="match status" value="1"/>
</dbReference>
<gene>
    <name evidence="2" type="ORF">GW587_10920</name>
</gene>
<dbReference type="RefSeq" id="WP_166102311.1">
    <property type="nucleotide sequence ID" value="NZ_JAADJT010000004.1"/>
</dbReference>
<reference evidence="2 3" key="1">
    <citation type="submission" date="2020-01" db="EMBL/GenBank/DDBJ databases">
        <authorList>
            <person name="Lee S.D."/>
        </authorList>
    </citation>
    <scope>NUCLEOTIDE SEQUENCE [LARGE SCALE GENOMIC DNA]</scope>
    <source>
        <strain evidence="2 3">SAP-35</strain>
    </source>
</reference>
<accession>A0ABX0FJM0</accession>
<comment type="caution">
    <text evidence="2">The sequence shown here is derived from an EMBL/GenBank/DDBJ whole genome shotgun (WGS) entry which is preliminary data.</text>
</comment>
<protein>
    <submittedName>
        <fullName evidence="2">GNAT family N-acetyltransferase</fullName>
    </submittedName>
</protein>
<reference evidence="3" key="2">
    <citation type="submission" date="2023-07" db="EMBL/GenBank/DDBJ databases">
        <title>Duganella aceri sp. nov., isolated from tree sap.</title>
        <authorList>
            <person name="Kim I.S."/>
        </authorList>
    </citation>
    <scope>NUCLEOTIDE SEQUENCE [LARGE SCALE GENOMIC DNA]</scope>
    <source>
        <strain evidence="3">SAP-35</strain>
    </source>
</reference>
<evidence type="ECO:0000259" key="1">
    <source>
        <dbReference type="Pfam" id="PF13480"/>
    </source>
</evidence>
<proteinExistence type="predicted"/>
<dbReference type="InterPro" id="IPR016181">
    <property type="entry name" value="Acyl_CoA_acyltransferase"/>
</dbReference>
<keyword evidence="3" id="KW-1185">Reference proteome</keyword>
<feature type="domain" description="BioF2-like acetyltransferase" evidence="1">
    <location>
        <begin position="153"/>
        <end position="295"/>
    </location>
</feature>
<dbReference type="InterPro" id="IPR038740">
    <property type="entry name" value="BioF2-like_GNAT_dom"/>
</dbReference>
<name>A0ABX0FJM0_9BURK</name>
<dbReference type="Pfam" id="PF13480">
    <property type="entry name" value="Acetyltransf_6"/>
    <property type="match status" value="1"/>
</dbReference>
<dbReference type="Proteomes" id="UP000666369">
    <property type="component" value="Unassembled WGS sequence"/>
</dbReference>
<evidence type="ECO:0000313" key="3">
    <source>
        <dbReference type="Proteomes" id="UP000666369"/>
    </source>
</evidence>
<evidence type="ECO:0000313" key="2">
    <source>
        <dbReference type="EMBL" id="NGZ84768.1"/>
    </source>
</evidence>
<dbReference type="EMBL" id="JAADJT010000004">
    <property type="protein sequence ID" value="NGZ84768.1"/>
    <property type="molecule type" value="Genomic_DNA"/>
</dbReference>
<dbReference type="SUPFAM" id="SSF55729">
    <property type="entry name" value="Acyl-CoA N-acyltransferases (Nat)"/>
    <property type="match status" value="1"/>
</dbReference>
<organism evidence="2 3">
    <name type="scientific">Duganella aceris</name>
    <dbReference type="NCBI Taxonomy" id="2703883"/>
    <lineage>
        <taxon>Bacteria</taxon>
        <taxon>Pseudomonadati</taxon>
        <taxon>Pseudomonadota</taxon>
        <taxon>Betaproteobacteria</taxon>
        <taxon>Burkholderiales</taxon>
        <taxon>Oxalobacteraceae</taxon>
        <taxon>Telluria group</taxon>
        <taxon>Duganella</taxon>
    </lineage>
</organism>
<sequence>MSAIIDNLQATHSDTPDVRCWHGQVPDWVGPALERLYGNLFSSLPQFRLSRGLEGAHTYAVYRRGELLTLFVFGLRDGEVELYNEVISLREDEIVDFARFVFAEFPAAQVVRLRAVQVARAPRRFPSQQYDYLEDTIITLPAGAAAYTESLSKNTRRNVRRYSQAVTEELPGFRFSVALGAAADPAQIDAVIALNHARMAAKNKQSIIDAAEAYRLQSLVRSCGLVAVVTIDGRVCAGAISYRVGDNYFLIVLAHSPEYDRYSLGFLCCYWTICACIERGGKEFHFLWGRYDYKRNFLGQLRRLDQLLLYRSQLAVARHARLALRTWYRAQQRRAMLWLQQAKQQDGAAARFALGLYNLARRWRQRRARHSAL</sequence>